<accession>A0AAJ0FCN5</accession>
<dbReference type="Proteomes" id="UP001239445">
    <property type="component" value="Unassembled WGS sequence"/>
</dbReference>
<evidence type="ECO:0000313" key="2">
    <source>
        <dbReference type="EMBL" id="KAK1756704.1"/>
    </source>
</evidence>
<evidence type="ECO:0000259" key="1">
    <source>
        <dbReference type="Pfam" id="PF20150"/>
    </source>
</evidence>
<reference evidence="2" key="1">
    <citation type="submission" date="2023-06" db="EMBL/GenBank/DDBJ databases">
        <title>Genome-scale phylogeny and comparative genomics of the fungal order Sordariales.</title>
        <authorList>
            <consortium name="Lawrence Berkeley National Laboratory"/>
            <person name="Hensen N."/>
            <person name="Bonometti L."/>
            <person name="Westerberg I."/>
            <person name="Brannstrom I.O."/>
            <person name="Guillou S."/>
            <person name="Cros-Aarteil S."/>
            <person name="Calhoun S."/>
            <person name="Haridas S."/>
            <person name="Kuo A."/>
            <person name="Mondo S."/>
            <person name="Pangilinan J."/>
            <person name="Riley R."/>
            <person name="Labutti K."/>
            <person name="Andreopoulos B."/>
            <person name="Lipzen A."/>
            <person name="Chen C."/>
            <person name="Yanf M."/>
            <person name="Daum C."/>
            <person name="Ng V."/>
            <person name="Clum A."/>
            <person name="Steindorff A."/>
            <person name="Ohm R."/>
            <person name="Martin F."/>
            <person name="Silar P."/>
            <person name="Natvig D."/>
            <person name="Lalanne C."/>
            <person name="Gautier V."/>
            <person name="Ament-Velasquez S.L."/>
            <person name="Kruys A."/>
            <person name="Hutchinson M.I."/>
            <person name="Powell A.J."/>
            <person name="Barry K."/>
            <person name="Miller A.N."/>
            <person name="Grigoriev I.V."/>
            <person name="Debuchy R."/>
            <person name="Gladieux P."/>
            <person name="Thoren M.H."/>
            <person name="Johannesson H."/>
        </authorList>
    </citation>
    <scope>NUCLEOTIDE SEQUENCE</scope>
    <source>
        <strain evidence="2">PSN4</strain>
    </source>
</reference>
<proteinExistence type="predicted"/>
<name>A0AAJ0FCN5_9PEZI</name>
<dbReference type="Pfam" id="PF20150">
    <property type="entry name" value="2EXR"/>
    <property type="match status" value="1"/>
</dbReference>
<dbReference type="EMBL" id="MU839831">
    <property type="protein sequence ID" value="KAK1756704.1"/>
    <property type="molecule type" value="Genomic_DNA"/>
</dbReference>
<feature type="domain" description="2EXR" evidence="1">
    <location>
        <begin position="12"/>
        <end position="90"/>
    </location>
</feature>
<comment type="caution">
    <text evidence="2">The sequence shown here is derived from an EMBL/GenBank/DDBJ whole genome shotgun (WGS) entry which is preliminary data.</text>
</comment>
<evidence type="ECO:0000313" key="3">
    <source>
        <dbReference type="Proteomes" id="UP001239445"/>
    </source>
</evidence>
<dbReference type="PANTHER" id="PTHR35910:SF6">
    <property type="entry name" value="2EXR DOMAIN-CONTAINING PROTEIN"/>
    <property type="match status" value="1"/>
</dbReference>
<dbReference type="InterPro" id="IPR045518">
    <property type="entry name" value="2EXR"/>
</dbReference>
<gene>
    <name evidence="2" type="ORF">QBC47DRAFT_168614</name>
</gene>
<dbReference type="PANTHER" id="PTHR35910">
    <property type="entry name" value="2EXR DOMAIN-CONTAINING PROTEIN"/>
    <property type="match status" value="1"/>
</dbReference>
<keyword evidence="3" id="KW-1185">Reference proteome</keyword>
<organism evidence="2 3">
    <name type="scientific">Echria macrotheca</name>
    <dbReference type="NCBI Taxonomy" id="438768"/>
    <lineage>
        <taxon>Eukaryota</taxon>
        <taxon>Fungi</taxon>
        <taxon>Dikarya</taxon>
        <taxon>Ascomycota</taxon>
        <taxon>Pezizomycotina</taxon>
        <taxon>Sordariomycetes</taxon>
        <taxon>Sordariomycetidae</taxon>
        <taxon>Sordariales</taxon>
        <taxon>Schizotheciaceae</taxon>
        <taxon>Echria</taxon>
    </lineage>
</organism>
<protein>
    <recommendedName>
        <fullName evidence="1">2EXR domain-containing protein</fullName>
    </recommendedName>
</protein>
<dbReference type="AlphaFoldDB" id="A0AAJ0FCN5"/>
<sequence>MAAPHDSGAEGFPLFRRFSTEIRLMIWEEACNVERIIPILPGQGHLFPRVHPTLAVPPVLHACSESRGVALKHYNLSFHPHIYINQELDQLMFHLLYPHQQIHFQLYKLPEAGFCWEAAPRRLAVLFDDTGFHQSDEDFSNKAWRTDPSWRRRLRPISRTFVTSLLDPQLQAIVKELTLLVLPPLTARPNCSAHRFDLVEDAPEFVEMGEYLTSELASRECPFGYWPDGWETLKWPVVRVRHATCSAWPSSSDATEAMSWSAALRQRHSAVEYADMEFGIDKKPQREPGTFMSFPNGPFHVCTERRTRIQAIRHDLKMLNGRFCADVGLGPHAIWEERRYMCGTSMMMSGIHSEADRQLLWVDGHEDELPKLPEPRPLTGVAEFDFDSFLKDDIRFDPEWFNRNWEEEKAKKRRWEEEDVDDERDPWNMECLWLNGLWYWTR</sequence>